<organism evidence="1 2">
    <name type="scientific">Araneus ventricosus</name>
    <name type="common">Orbweaver spider</name>
    <name type="synonym">Epeira ventricosa</name>
    <dbReference type="NCBI Taxonomy" id="182803"/>
    <lineage>
        <taxon>Eukaryota</taxon>
        <taxon>Metazoa</taxon>
        <taxon>Ecdysozoa</taxon>
        <taxon>Arthropoda</taxon>
        <taxon>Chelicerata</taxon>
        <taxon>Arachnida</taxon>
        <taxon>Araneae</taxon>
        <taxon>Araneomorphae</taxon>
        <taxon>Entelegynae</taxon>
        <taxon>Araneoidea</taxon>
        <taxon>Araneidae</taxon>
        <taxon>Araneus</taxon>
    </lineage>
</organism>
<evidence type="ECO:0000313" key="2">
    <source>
        <dbReference type="Proteomes" id="UP000499080"/>
    </source>
</evidence>
<name>A0A4Y2Q2V3_ARAVE</name>
<comment type="caution">
    <text evidence="1">The sequence shown here is derived from an EMBL/GenBank/DDBJ whole genome shotgun (WGS) entry which is preliminary data.</text>
</comment>
<dbReference type="EMBL" id="BGPR01012692">
    <property type="protein sequence ID" value="GBN57210.1"/>
    <property type="molecule type" value="Genomic_DNA"/>
</dbReference>
<keyword evidence="2" id="KW-1185">Reference proteome</keyword>
<protein>
    <submittedName>
        <fullName evidence="1">Uncharacterized protein</fullName>
    </submittedName>
</protein>
<evidence type="ECO:0000313" key="1">
    <source>
        <dbReference type="EMBL" id="GBN57210.1"/>
    </source>
</evidence>
<accession>A0A4Y2Q2V3</accession>
<dbReference type="AlphaFoldDB" id="A0A4Y2Q2V3"/>
<dbReference type="Proteomes" id="UP000499080">
    <property type="component" value="Unassembled WGS sequence"/>
</dbReference>
<gene>
    <name evidence="1" type="ORF">AVEN_222259_1</name>
</gene>
<sequence length="115" mass="13012">MRQEFGKLPISRCSLPKSELIRDFKSELITQLGFGAPESETKFEPPKSVLYRPSSFSTQHSVFIPYLKGWSSAFLSLHWIIVLPGDQRLTFHVPSGQIRPWGKFLGFATTGTIQV</sequence>
<reference evidence="1 2" key="1">
    <citation type="journal article" date="2019" name="Sci. Rep.">
        <title>Orb-weaving spider Araneus ventricosus genome elucidates the spidroin gene catalogue.</title>
        <authorList>
            <person name="Kono N."/>
            <person name="Nakamura H."/>
            <person name="Ohtoshi R."/>
            <person name="Moran D.A.P."/>
            <person name="Shinohara A."/>
            <person name="Yoshida Y."/>
            <person name="Fujiwara M."/>
            <person name="Mori M."/>
            <person name="Tomita M."/>
            <person name="Arakawa K."/>
        </authorList>
    </citation>
    <scope>NUCLEOTIDE SEQUENCE [LARGE SCALE GENOMIC DNA]</scope>
</reference>
<proteinExistence type="predicted"/>